<gene>
    <name evidence="1" type="ORF">EA473_01520</name>
</gene>
<reference evidence="1 2" key="1">
    <citation type="submission" date="2018-10" db="EMBL/GenBank/DDBJ databases">
        <title>Natrarchaeobius chitinivorans gen. nov., sp. nov., and Natrarchaeobius haloalkaliphilus sp. nov., alkaliphilic, chitin-utilizing haloarchaea from hypersaline alkaline lakes.</title>
        <authorList>
            <person name="Sorokin D.Y."/>
            <person name="Elcheninov A.G."/>
            <person name="Kostrikina N.A."/>
            <person name="Bale N.J."/>
            <person name="Sinninghe Damste J.S."/>
            <person name="Khijniak T.V."/>
            <person name="Kublanov I.V."/>
            <person name="Toshchakov S.V."/>
        </authorList>
    </citation>
    <scope>NUCLEOTIDE SEQUENCE [LARGE SCALE GENOMIC DNA]</scope>
    <source>
        <strain evidence="1 2">AArcht4T</strain>
    </source>
</reference>
<name>A0A3N6MP26_NATCH</name>
<dbReference type="Proteomes" id="UP000282323">
    <property type="component" value="Unassembled WGS sequence"/>
</dbReference>
<protein>
    <submittedName>
        <fullName evidence="1">Uncharacterized protein</fullName>
    </submittedName>
</protein>
<sequence>MYIASAWFGTQGNRSTGWYRWAGTDGADRYSSGETDERVRRGSAVAKGRLAVAGSRFVKGRLAAEGGR</sequence>
<proteinExistence type="predicted"/>
<evidence type="ECO:0000313" key="1">
    <source>
        <dbReference type="EMBL" id="RQG97901.1"/>
    </source>
</evidence>
<organism evidence="1 2">
    <name type="scientific">Natrarchaeobius chitinivorans</name>
    <dbReference type="NCBI Taxonomy" id="1679083"/>
    <lineage>
        <taxon>Archaea</taxon>
        <taxon>Methanobacteriati</taxon>
        <taxon>Methanobacteriota</taxon>
        <taxon>Stenosarchaea group</taxon>
        <taxon>Halobacteria</taxon>
        <taxon>Halobacteriales</taxon>
        <taxon>Natrialbaceae</taxon>
        <taxon>Natrarchaeobius</taxon>
    </lineage>
</organism>
<comment type="caution">
    <text evidence="1">The sequence shown here is derived from an EMBL/GenBank/DDBJ whole genome shotgun (WGS) entry which is preliminary data.</text>
</comment>
<dbReference type="EMBL" id="REGA01000001">
    <property type="protein sequence ID" value="RQG97901.1"/>
    <property type="molecule type" value="Genomic_DNA"/>
</dbReference>
<dbReference type="RefSeq" id="WP_124193886.1">
    <property type="nucleotide sequence ID" value="NZ_REGA01000001.1"/>
</dbReference>
<evidence type="ECO:0000313" key="2">
    <source>
        <dbReference type="Proteomes" id="UP000282323"/>
    </source>
</evidence>
<dbReference type="AlphaFoldDB" id="A0A3N6MP26"/>
<keyword evidence="2" id="KW-1185">Reference proteome</keyword>
<accession>A0A3N6MP26</accession>